<feature type="region of interest" description="Disordered" evidence="1">
    <location>
        <begin position="129"/>
        <end position="221"/>
    </location>
</feature>
<feature type="region of interest" description="Disordered" evidence="1">
    <location>
        <begin position="1"/>
        <end position="54"/>
    </location>
</feature>
<evidence type="ECO:0000313" key="2">
    <source>
        <dbReference type="EMBL" id="KAK4420059.1"/>
    </source>
</evidence>
<accession>A0AAE1XYN6</accession>
<sequence length="299" mass="32171">MADAAGGLPPPMRSYRDAVAGVTVSPPPPSISFDSASFRPMEKDGQQMPGPAREDLRVKLDAQRVQRALDDRRRDKSVAFAEHVTCPHPGASTSGAKEDGKETCGDVLHKDTPEPVMEEVVHMLEIVTGGMEGPNHVPPTPTSGVGVEDMSKSGMESTVPGPMIAPSRDPEEPAPGPEAQGSGDPVEMCTDVQQAGGHVPVAPTADPTREELPRCGEDKSVWDMPYSAHDIEDDVFTQTGAGRVQTDDDDVSRRVARHQRRRSMEDDPSGYSASPNFVQAASPPRRRVTRSTARSTLRY</sequence>
<keyword evidence="3" id="KW-1185">Reference proteome</keyword>
<reference evidence="2" key="1">
    <citation type="submission" date="2020-06" db="EMBL/GenBank/DDBJ databases">
        <authorList>
            <person name="Li T."/>
            <person name="Hu X."/>
            <person name="Zhang T."/>
            <person name="Song X."/>
            <person name="Zhang H."/>
            <person name="Dai N."/>
            <person name="Sheng W."/>
            <person name="Hou X."/>
            <person name="Wei L."/>
        </authorList>
    </citation>
    <scope>NUCLEOTIDE SEQUENCE</scope>
    <source>
        <strain evidence="2">3651</strain>
        <tissue evidence="2">Leaf</tissue>
    </source>
</reference>
<feature type="compositionally biased region" description="Basic and acidic residues" evidence="1">
    <location>
        <begin position="207"/>
        <end position="221"/>
    </location>
</feature>
<dbReference type="AlphaFoldDB" id="A0AAE1XYN6"/>
<protein>
    <submittedName>
        <fullName evidence="2">Uncharacterized protein</fullName>
    </submittedName>
</protein>
<feature type="compositionally biased region" description="Low complexity" evidence="1">
    <location>
        <begin position="290"/>
        <end position="299"/>
    </location>
</feature>
<organism evidence="2 3">
    <name type="scientific">Sesamum alatum</name>
    <dbReference type="NCBI Taxonomy" id="300844"/>
    <lineage>
        <taxon>Eukaryota</taxon>
        <taxon>Viridiplantae</taxon>
        <taxon>Streptophyta</taxon>
        <taxon>Embryophyta</taxon>
        <taxon>Tracheophyta</taxon>
        <taxon>Spermatophyta</taxon>
        <taxon>Magnoliopsida</taxon>
        <taxon>eudicotyledons</taxon>
        <taxon>Gunneridae</taxon>
        <taxon>Pentapetalae</taxon>
        <taxon>asterids</taxon>
        <taxon>lamiids</taxon>
        <taxon>Lamiales</taxon>
        <taxon>Pedaliaceae</taxon>
        <taxon>Sesamum</taxon>
    </lineage>
</organism>
<evidence type="ECO:0000313" key="3">
    <source>
        <dbReference type="Proteomes" id="UP001293254"/>
    </source>
</evidence>
<feature type="region of interest" description="Disordered" evidence="1">
    <location>
        <begin position="236"/>
        <end position="299"/>
    </location>
</feature>
<name>A0AAE1XYN6_9LAMI</name>
<reference evidence="2" key="2">
    <citation type="journal article" date="2024" name="Plant">
        <title>Genomic evolution and insights into agronomic trait innovations of Sesamum species.</title>
        <authorList>
            <person name="Miao H."/>
            <person name="Wang L."/>
            <person name="Qu L."/>
            <person name="Liu H."/>
            <person name="Sun Y."/>
            <person name="Le M."/>
            <person name="Wang Q."/>
            <person name="Wei S."/>
            <person name="Zheng Y."/>
            <person name="Lin W."/>
            <person name="Duan Y."/>
            <person name="Cao H."/>
            <person name="Xiong S."/>
            <person name="Wang X."/>
            <person name="Wei L."/>
            <person name="Li C."/>
            <person name="Ma Q."/>
            <person name="Ju M."/>
            <person name="Zhao R."/>
            <person name="Li G."/>
            <person name="Mu C."/>
            <person name="Tian Q."/>
            <person name="Mei H."/>
            <person name="Zhang T."/>
            <person name="Gao T."/>
            <person name="Zhang H."/>
        </authorList>
    </citation>
    <scope>NUCLEOTIDE SEQUENCE</scope>
    <source>
        <strain evidence="2">3651</strain>
    </source>
</reference>
<dbReference type="EMBL" id="JACGWO010000009">
    <property type="protein sequence ID" value="KAK4420059.1"/>
    <property type="molecule type" value="Genomic_DNA"/>
</dbReference>
<comment type="caution">
    <text evidence="2">The sequence shown here is derived from an EMBL/GenBank/DDBJ whole genome shotgun (WGS) entry which is preliminary data.</text>
</comment>
<dbReference type="Proteomes" id="UP001293254">
    <property type="component" value="Unassembled WGS sequence"/>
</dbReference>
<proteinExistence type="predicted"/>
<evidence type="ECO:0000256" key="1">
    <source>
        <dbReference type="SAM" id="MobiDB-lite"/>
    </source>
</evidence>
<gene>
    <name evidence="2" type="ORF">Salat_2418800</name>
</gene>